<reference evidence="1" key="1">
    <citation type="journal article" date="2014" name="Int. J. Syst. Evol. Microbiol.">
        <title>Complete genome sequence of Corynebacterium casei LMG S-19264T (=DSM 44701T), isolated from a smear-ripened cheese.</title>
        <authorList>
            <consortium name="US DOE Joint Genome Institute (JGI-PGF)"/>
            <person name="Walter F."/>
            <person name="Albersmeier A."/>
            <person name="Kalinowski J."/>
            <person name="Ruckert C."/>
        </authorList>
    </citation>
    <scope>NUCLEOTIDE SEQUENCE</scope>
    <source>
        <strain evidence="1">JCM 3172</strain>
    </source>
</reference>
<gene>
    <name evidence="1" type="ORF">GCM10014713_21580</name>
</gene>
<dbReference type="SUPFAM" id="SSF55874">
    <property type="entry name" value="ATPase domain of HSP90 chaperone/DNA topoisomerase II/histidine kinase"/>
    <property type="match status" value="1"/>
</dbReference>
<evidence type="ECO:0000313" key="2">
    <source>
        <dbReference type="Proteomes" id="UP000619486"/>
    </source>
</evidence>
<dbReference type="EMBL" id="BMQQ01000006">
    <property type="protein sequence ID" value="GGT27820.1"/>
    <property type="molecule type" value="Genomic_DNA"/>
</dbReference>
<organism evidence="1 2">
    <name type="scientific">Streptomyces purpureus</name>
    <dbReference type="NCBI Taxonomy" id="1951"/>
    <lineage>
        <taxon>Bacteria</taxon>
        <taxon>Bacillati</taxon>
        <taxon>Actinomycetota</taxon>
        <taxon>Actinomycetes</taxon>
        <taxon>Kitasatosporales</taxon>
        <taxon>Streptomycetaceae</taxon>
        <taxon>Streptomyces</taxon>
    </lineage>
</organism>
<evidence type="ECO:0000313" key="1">
    <source>
        <dbReference type="EMBL" id="GGT27820.1"/>
    </source>
</evidence>
<proteinExistence type="predicted"/>
<dbReference type="InterPro" id="IPR036890">
    <property type="entry name" value="HATPase_C_sf"/>
</dbReference>
<comment type="caution">
    <text evidence="1">The sequence shown here is derived from an EMBL/GenBank/DDBJ whole genome shotgun (WGS) entry which is preliminary data.</text>
</comment>
<keyword evidence="2" id="KW-1185">Reference proteome</keyword>
<dbReference type="RefSeq" id="WP_189201304.1">
    <property type="nucleotide sequence ID" value="NZ_BMQQ01000006.1"/>
</dbReference>
<dbReference type="Gene3D" id="3.30.565.10">
    <property type="entry name" value="Histidine kinase-like ATPase, C-terminal domain"/>
    <property type="match status" value="1"/>
</dbReference>
<evidence type="ECO:0008006" key="3">
    <source>
        <dbReference type="Google" id="ProtNLM"/>
    </source>
</evidence>
<sequence length="511" mass="56966">MSNDWQFDVPVTGSKVLPPDSRYMEALSSQGYGFEIAVADLVDNSIDAGARDVVVHFLRDGDQLVSLLVVDDGKGMTDDELDVAMTVGGRRDYEADALGMFGTGLKSASLSHASAVTVVSTTKRTRASGRRWLMERAVSGFHCDIVDPTYAQTLIDRYDSGRPIKWQGTVVRWDGVKDFPKHGGGGQTDRYLHRTINKLGLHLGLHLHRFLAREDFNITIAVEDVRTGTVYMNFGVEPLDPFGYPVSGDPAFPREFTASLPSIGDMTLAAHIWTPKSNLDEYKAVGSVLDRQGFYFYRHDRLVQAGGWNNFRQPEQHLSLARVAINLPDDLGEVFRLTVKKSGVEASPEFATALEKAVDGGHSSFLDYLGVADATYREARKRAGTTRRPVLPAGKGFDPSVRETIEDELPTIPHEEPIAVRWQRLDNEVFFHVDREERTIVLNQHYRAAILGGRRGGLNDAPLIKSLMYMLLHQVFEKEYSGSREKDNLQLWQSILVSAARAELDRVADDD</sequence>
<dbReference type="Proteomes" id="UP000619486">
    <property type="component" value="Unassembled WGS sequence"/>
</dbReference>
<accession>A0A918H0Z7</accession>
<dbReference type="Pfam" id="PF13589">
    <property type="entry name" value="HATPase_c_3"/>
    <property type="match status" value="1"/>
</dbReference>
<name>A0A918H0Z7_9ACTN</name>
<reference evidence="1" key="2">
    <citation type="submission" date="2020-09" db="EMBL/GenBank/DDBJ databases">
        <authorList>
            <person name="Sun Q."/>
            <person name="Ohkuma M."/>
        </authorList>
    </citation>
    <scope>NUCLEOTIDE SEQUENCE</scope>
    <source>
        <strain evidence="1">JCM 3172</strain>
    </source>
</reference>
<dbReference type="AlphaFoldDB" id="A0A918H0Z7"/>
<protein>
    <recommendedName>
        <fullName evidence="3">ATPase</fullName>
    </recommendedName>
</protein>